<accession>A0ABM7Q5G0</accession>
<sequence>MLLLLLATTANAAAPLRNTGDAAHVFAYTPKPGMDAQFDAGYQKHLAWHRTHNDPLVWYGWTITHGPRMGMFIDGTFGAPFSAFDHRVAPADDAKDADRTFMAFGEPAFRAVYRVRRDLSTGTPLEQWQPTAMVEVHVYKLKLGKAAQFEQIVKRMRATVEATGGQGTHTWYEGVGGTASPEFMLMVARNDWASYENAPGDLERVMASVDDATTRRELLAAYAACVDSVTSEIWRYRPEMSLIPAATP</sequence>
<dbReference type="Proteomes" id="UP000681317">
    <property type="component" value="Chromosome"/>
</dbReference>
<reference evidence="1 2" key="1">
    <citation type="submission" date="2021-03" db="EMBL/GenBank/DDBJ databases">
        <title>Complete Genome Sequences of Two Lysobacter Strains Isolated from Sea Water (Lysobacter caseinilyticus) and Soil (Lysobacter helvus) in South Korea.</title>
        <authorList>
            <person name="Watanabe Y."/>
            <person name="Arakawa K."/>
        </authorList>
    </citation>
    <scope>NUCLEOTIDE SEQUENCE [LARGE SCALE GENOMIC DNA]</scope>
    <source>
        <strain evidence="1 2">KVB24</strain>
    </source>
</reference>
<evidence type="ECO:0008006" key="3">
    <source>
        <dbReference type="Google" id="ProtNLM"/>
    </source>
</evidence>
<dbReference type="EMBL" id="AP024545">
    <property type="protein sequence ID" value="BCT92480.1"/>
    <property type="molecule type" value="Genomic_DNA"/>
</dbReference>
<evidence type="ECO:0000313" key="2">
    <source>
        <dbReference type="Proteomes" id="UP000681317"/>
    </source>
</evidence>
<gene>
    <name evidence="1" type="ORF">LYSCAS_15040</name>
</gene>
<proteinExistence type="predicted"/>
<name>A0ABM7Q5G0_9GAMM</name>
<organism evidence="1 2">
    <name type="scientific">Noviluteimonas caseinilytica</name>
    <dbReference type="NCBI Taxonomy" id="2675101"/>
    <lineage>
        <taxon>Bacteria</taxon>
        <taxon>Pseudomonadati</taxon>
        <taxon>Pseudomonadota</taxon>
        <taxon>Gammaproteobacteria</taxon>
        <taxon>Lysobacterales</taxon>
        <taxon>Lysobacteraceae</taxon>
        <taxon>Noviluteimonas</taxon>
    </lineage>
</organism>
<keyword evidence="2" id="KW-1185">Reference proteome</keyword>
<evidence type="ECO:0000313" key="1">
    <source>
        <dbReference type="EMBL" id="BCT92480.1"/>
    </source>
</evidence>
<protein>
    <recommendedName>
        <fullName evidence="3">NIPSNAP domain-containing protein</fullName>
    </recommendedName>
</protein>